<gene>
    <name evidence="1" type="ORF">STRTUCAR8_04383</name>
</gene>
<dbReference type="Pfam" id="PF14435">
    <property type="entry name" value="SUKH-4"/>
    <property type="match status" value="1"/>
</dbReference>
<dbReference type="EMBL" id="AEJB01000097">
    <property type="protein sequence ID" value="ELP70260.1"/>
    <property type="molecule type" value="Genomic_DNA"/>
</dbReference>
<dbReference type="STRING" id="85558.T45_04342"/>
<accession>L7FHS1</accession>
<dbReference type="InterPro" id="IPR025851">
    <property type="entry name" value="SUKH-4"/>
</dbReference>
<sequence length="285" mass="30538">MSTTITLTRGELLTRVGLPAGKGQVRFGALRAGAVRTGALRTVADPTHNRPAPLDRPAPASSLEVLRRFAAATEEMAAARGQLAFSADGFGPRTLAETSRHLLMVFAQGTGGDVLPYWKMAALIRPLARIAASGAESGLALDLPARLLEQEFGHTKVARFEDVDFPAPLTHEPTRRFLSGTGLPEDGTHFDPDTDIPLPTLAEYCADEDTAAELPEGAGDLIRLGHLSDSNSLVLDGRTGAILTWNEPEATLHRLNTDVSTLAFTLWLLRRAKTIDFDGEAGRVL</sequence>
<protein>
    <recommendedName>
        <fullName evidence="3">SUKH-4 immunity protein</fullName>
    </recommendedName>
</protein>
<comment type="caution">
    <text evidence="1">The sequence shown here is derived from an EMBL/GenBank/DDBJ whole genome shotgun (WGS) entry which is preliminary data.</text>
</comment>
<evidence type="ECO:0000313" key="1">
    <source>
        <dbReference type="EMBL" id="ELP70260.1"/>
    </source>
</evidence>
<keyword evidence="2" id="KW-1185">Reference proteome</keyword>
<evidence type="ECO:0000313" key="2">
    <source>
        <dbReference type="Proteomes" id="UP000010931"/>
    </source>
</evidence>
<evidence type="ECO:0008006" key="3">
    <source>
        <dbReference type="Google" id="ProtNLM"/>
    </source>
</evidence>
<dbReference type="AlphaFoldDB" id="L7FHS1"/>
<dbReference type="GeneID" id="97403270"/>
<dbReference type="PATRIC" id="fig|698760.3.peg.1092"/>
<name>L7FHS1_STRT8</name>
<organism evidence="1 2">
    <name type="scientific">Streptomyces turgidiscabies (strain Car8)</name>
    <dbReference type="NCBI Taxonomy" id="698760"/>
    <lineage>
        <taxon>Bacteria</taxon>
        <taxon>Bacillati</taxon>
        <taxon>Actinomycetota</taxon>
        <taxon>Actinomycetes</taxon>
        <taxon>Kitasatosporales</taxon>
        <taxon>Streptomycetaceae</taxon>
        <taxon>Streptomyces</taxon>
    </lineage>
</organism>
<dbReference type="RefSeq" id="WP_006374453.1">
    <property type="nucleotide sequence ID" value="NZ_AEJB01000097.1"/>
</dbReference>
<dbReference type="Proteomes" id="UP000010931">
    <property type="component" value="Unassembled WGS sequence"/>
</dbReference>
<proteinExistence type="predicted"/>
<reference evidence="1 2" key="1">
    <citation type="journal article" date="2011" name="Plasmid">
        <title>Streptomyces turgidiscabies Car8 contains a modular pathogenicity island that shares virulence genes with other actinobacterial plant pathogens.</title>
        <authorList>
            <person name="Huguet-Tapia J.C."/>
            <person name="Badger J.H."/>
            <person name="Loria R."/>
            <person name="Pettis G.S."/>
        </authorList>
    </citation>
    <scope>NUCLEOTIDE SEQUENCE [LARGE SCALE GENOMIC DNA]</scope>
    <source>
        <strain evidence="1 2">Car8</strain>
    </source>
</reference>